<dbReference type="GO" id="GO:0046983">
    <property type="term" value="F:protein dimerization activity"/>
    <property type="evidence" value="ECO:0007669"/>
    <property type="project" value="InterPro"/>
</dbReference>
<dbReference type="STRING" id="6412.T1G013"/>
<proteinExistence type="predicted"/>
<reference evidence="4" key="1">
    <citation type="submission" date="2012-12" db="EMBL/GenBank/DDBJ databases">
        <authorList>
            <person name="Hellsten U."/>
            <person name="Grimwood J."/>
            <person name="Chapman J.A."/>
            <person name="Shapiro H."/>
            <person name="Aerts A."/>
            <person name="Otillar R.P."/>
            <person name="Terry A.Y."/>
            <person name="Boore J.L."/>
            <person name="Simakov O."/>
            <person name="Marletaz F."/>
            <person name="Cho S.-J."/>
            <person name="Edsinger-Gonzales E."/>
            <person name="Havlak P."/>
            <person name="Kuo D.-H."/>
            <person name="Larsson T."/>
            <person name="Lv J."/>
            <person name="Arendt D."/>
            <person name="Savage R."/>
            <person name="Osoegawa K."/>
            <person name="de Jong P."/>
            <person name="Lindberg D.R."/>
            <person name="Seaver E.C."/>
            <person name="Weisblat D.A."/>
            <person name="Putnam N.H."/>
            <person name="Grigoriev I.V."/>
            <person name="Rokhsar D.S."/>
        </authorList>
    </citation>
    <scope>NUCLEOTIDE SEQUENCE</scope>
</reference>
<dbReference type="EMBL" id="AMQM01002013">
    <property type="status" value="NOT_ANNOTATED_CDS"/>
    <property type="molecule type" value="Genomic_DNA"/>
</dbReference>
<sequence length="111" mass="13063">MFRDLISHDCSNSKKEIQSIQDVIDLMKCKSRQKMFSEIFNVLMLFLTLPVKTCTAERSFSALRCLKTYLRSTMGQERLNHVAILHCYRTLTESIDIKQLCNDFLNEMIYD</sequence>
<name>T1G013_HELRO</name>
<dbReference type="InParanoid" id="T1G013"/>
<accession>T1G013</accession>
<dbReference type="OMA" id="VAILHCY"/>
<dbReference type="InterPro" id="IPR008906">
    <property type="entry name" value="HATC_C_dom"/>
</dbReference>
<reference evidence="3" key="3">
    <citation type="submission" date="2015-06" db="UniProtKB">
        <authorList>
            <consortium name="EnsemblMetazoa"/>
        </authorList>
    </citation>
    <scope>IDENTIFICATION</scope>
</reference>
<organism evidence="3 4">
    <name type="scientific">Helobdella robusta</name>
    <name type="common">Californian leech</name>
    <dbReference type="NCBI Taxonomy" id="6412"/>
    <lineage>
        <taxon>Eukaryota</taxon>
        <taxon>Metazoa</taxon>
        <taxon>Spiralia</taxon>
        <taxon>Lophotrochozoa</taxon>
        <taxon>Annelida</taxon>
        <taxon>Clitellata</taxon>
        <taxon>Hirudinea</taxon>
        <taxon>Rhynchobdellida</taxon>
        <taxon>Glossiphoniidae</taxon>
        <taxon>Helobdella</taxon>
    </lineage>
</organism>
<feature type="domain" description="HAT C-terminal dimerisation" evidence="1">
    <location>
        <begin position="6"/>
        <end position="85"/>
    </location>
</feature>
<evidence type="ECO:0000313" key="2">
    <source>
        <dbReference type="EMBL" id="ESN91283.1"/>
    </source>
</evidence>
<dbReference type="OrthoDB" id="10059291at2759"/>
<dbReference type="GeneID" id="20214411"/>
<dbReference type="RefSeq" id="XP_009030082.1">
    <property type="nucleotide sequence ID" value="XM_009031834.1"/>
</dbReference>
<evidence type="ECO:0000313" key="3">
    <source>
        <dbReference type="EnsemblMetazoa" id="HelroP70002"/>
    </source>
</evidence>
<keyword evidence="4" id="KW-1185">Reference proteome</keyword>
<dbReference type="PANTHER" id="PTHR45749">
    <property type="match status" value="1"/>
</dbReference>
<evidence type="ECO:0000313" key="4">
    <source>
        <dbReference type="Proteomes" id="UP000015101"/>
    </source>
</evidence>
<dbReference type="EMBL" id="KB097700">
    <property type="protein sequence ID" value="ESN91283.1"/>
    <property type="molecule type" value="Genomic_DNA"/>
</dbReference>
<evidence type="ECO:0000259" key="1">
    <source>
        <dbReference type="Pfam" id="PF05699"/>
    </source>
</evidence>
<dbReference type="KEGG" id="hro:HELRODRAFT_70002"/>
<dbReference type="EnsemblMetazoa" id="HelroT70002">
    <property type="protein sequence ID" value="HelroP70002"/>
    <property type="gene ID" value="HelroG70002"/>
</dbReference>
<reference evidence="2 4" key="2">
    <citation type="journal article" date="2013" name="Nature">
        <title>Insights into bilaterian evolution from three spiralian genomes.</title>
        <authorList>
            <person name="Simakov O."/>
            <person name="Marletaz F."/>
            <person name="Cho S.J."/>
            <person name="Edsinger-Gonzales E."/>
            <person name="Havlak P."/>
            <person name="Hellsten U."/>
            <person name="Kuo D.H."/>
            <person name="Larsson T."/>
            <person name="Lv J."/>
            <person name="Arendt D."/>
            <person name="Savage R."/>
            <person name="Osoegawa K."/>
            <person name="de Jong P."/>
            <person name="Grimwood J."/>
            <person name="Chapman J.A."/>
            <person name="Shapiro H."/>
            <person name="Aerts A."/>
            <person name="Otillar R.P."/>
            <person name="Terry A.Y."/>
            <person name="Boore J.L."/>
            <person name="Grigoriev I.V."/>
            <person name="Lindberg D.R."/>
            <person name="Seaver E.C."/>
            <person name="Weisblat D.A."/>
            <person name="Putnam N.H."/>
            <person name="Rokhsar D.S."/>
        </authorList>
    </citation>
    <scope>NUCLEOTIDE SEQUENCE</scope>
</reference>
<dbReference type="Proteomes" id="UP000015101">
    <property type="component" value="Unassembled WGS sequence"/>
</dbReference>
<protein>
    <recommendedName>
        <fullName evidence="1">HAT C-terminal dimerisation domain-containing protein</fullName>
    </recommendedName>
</protein>
<dbReference type="Pfam" id="PF05699">
    <property type="entry name" value="Dimer_Tnp_hAT"/>
    <property type="match status" value="1"/>
</dbReference>
<dbReference type="PANTHER" id="PTHR45749:SF21">
    <property type="entry name" value="DUF4371 DOMAIN-CONTAINING PROTEIN"/>
    <property type="match status" value="1"/>
</dbReference>
<dbReference type="HOGENOM" id="CLU_006175_9_0_1"/>
<dbReference type="CTD" id="20214411"/>
<gene>
    <name evidence="3" type="primary">20214411</name>
    <name evidence="2" type="ORF">HELRODRAFT_70002</name>
</gene>
<dbReference type="AlphaFoldDB" id="T1G013"/>